<protein>
    <submittedName>
        <fullName evidence="1">Heme-binding protein</fullName>
    </submittedName>
</protein>
<keyword evidence="2" id="KW-1185">Reference proteome</keyword>
<sequence length="131" mass="13775">MLKEEQAQAMLKAAREHAVQLGVRVNIAIVDGGAHLLAFNRMDGAMLGSIEVALKKARTAVLFPMPAEQFGEIIRHAELTGMEHTNGGLVAFAGGLPLHIDGRLLGAIGISGANAEQDKAIAEQAILQIMG</sequence>
<dbReference type="PANTHER" id="PTHR34309:SF1">
    <property type="entry name" value="PROTEIN GLCG"/>
    <property type="match status" value="1"/>
</dbReference>
<dbReference type="Pfam" id="PF03928">
    <property type="entry name" value="HbpS-like"/>
    <property type="match status" value="1"/>
</dbReference>
<accession>A0ABP6WMA8</accession>
<dbReference type="InterPro" id="IPR052517">
    <property type="entry name" value="GlcG_carb_metab_protein"/>
</dbReference>
<comment type="caution">
    <text evidence="1">The sequence shown here is derived from an EMBL/GenBank/DDBJ whole genome shotgun (WGS) entry which is preliminary data.</text>
</comment>
<dbReference type="SUPFAM" id="SSF143744">
    <property type="entry name" value="GlcG-like"/>
    <property type="match status" value="1"/>
</dbReference>
<proteinExistence type="predicted"/>
<evidence type="ECO:0000313" key="1">
    <source>
        <dbReference type="EMBL" id="GAA3551826.1"/>
    </source>
</evidence>
<dbReference type="RefSeq" id="WP_344960166.1">
    <property type="nucleotide sequence ID" value="NZ_BAABCX010000009.1"/>
</dbReference>
<reference evidence="2" key="1">
    <citation type="journal article" date="2019" name="Int. J. Syst. Evol. Microbiol.">
        <title>The Global Catalogue of Microorganisms (GCM) 10K type strain sequencing project: providing services to taxonomists for standard genome sequencing and annotation.</title>
        <authorList>
            <consortium name="The Broad Institute Genomics Platform"/>
            <consortium name="The Broad Institute Genome Sequencing Center for Infectious Disease"/>
            <person name="Wu L."/>
            <person name="Ma J."/>
        </authorList>
    </citation>
    <scope>NUCLEOTIDE SEQUENCE [LARGE SCALE GENOMIC DNA]</scope>
    <source>
        <strain evidence="2">JCM 17110</strain>
    </source>
</reference>
<dbReference type="EMBL" id="BAABCX010000009">
    <property type="protein sequence ID" value="GAA3551826.1"/>
    <property type="molecule type" value="Genomic_DNA"/>
</dbReference>
<dbReference type="InterPro" id="IPR038084">
    <property type="entry name" value="PduO/GlcC-like_sf"/>
</dbReference>
<organism evidence="1 2">
    <name type="scientific">Zobellella aerophila</name>
    <dbReference type="NCBI Taxonomy" id="870480"/>
    <lineage>
        <taxon>Bacteria</taxon>
        <taxon>Pseudomonadati</taxon>
        <taxon>Pseudomonadota</taxon>
        <taxon>Gammaproteobacteria</taxon>
        <taxon>Aeromonadales</taxon>
        <taxon>Aeromonadaceae</taxon>
        <taxon>Zobellella</taxon>
    </lineage>
</organism>
<dbReference type="InterPro" id="IPR005624">
    <property type="entry name" value="PduO/GlcC-like"/>
</dbReference>
<dbReference type="Gene3D" id="3.30.450.150">
    <property type="entry name" value="Haem-degrading domain"/>
    <property type="match status" value="1"/>
</dbReference>
<name>A0ABP6WMA8_9GAMM</name>
<dbReference type="PANTHER" id="PTHR34309">
    <property type="entry name" value="SLR1406 PROTEIN"/>
    <property type="match status" value="1"/>
</dbReference>
<dbReference type="Proteomes" id="UP001500795">
    <property type="component" value="Unassembled WGS sequence"/>
</dbReference>
<gene>
    <name evidence="1" type="ORF">GCM10022394_35110</name>
</gene>
<evidence type="ECO:0000313" key="2">
    <source>
        <dbReference type="Proteomes" id="UP001500795"/>
    </source>
</evidence>